<protein>
    <recommendedName>
        <fullName evidence="8">TF-B3 domain-containing protein</fullName>
    </recommendedName>
</protein>
<gene>
    <name evidence="9" type="ORF">ANE_LOCUS21239</name>
</gene>
<evidence type="ECO:0000259" key="8">
    <source>
        <dbReference type="PROSITE" id="PS50863"/>
    </source>
</evidence>
<dbReference type="GO" id="GO:0005634">
    <property type="term" value="C:nucleus"/>
    <property type="evidence" value="ECO:0007669"/>
    <property type="project" value="UniProtKB-SubCell"/>
</dbReference>
<organism evidence="9 10">
    <name type="scientific">Arabis nemorensis</name>
    <dbReference type="NCBI Taxonomy" id="586526"/>
    <lineage>
        <taxon>Eukaryota</taxon>
        <taxon>Viridiplantae</taxon>
        <taxon>Streptophyta</taxon>
        <taxon>Embryophyta</taxon>
        <taxon>Tracheophyta</taxon>
        <taxon>Spermatophyta</taxon>
        <taxon>Magnoliopsida</taxon>
        <taxon>eudicotyledons</taxon>
        <taxon>Gunneridae</taxon>
        <taxon>Pentapetalae</taxon>
        <taxon>rosids</taxon>
        <taxon>malvids</taxon>
        <taxon>Brassicales</taxon>
        <taxon>Brassicaceae</taxon>
        <taxon>Arabideae</taxon>
        <taxon>Arabis</taxon>
    </lineage>
</organism>
<reference evidence="9" key="1">
    <citation type="submission" date="2019-07" db="EMBL/GenBank/DDBJ databases">
        <authorList>
            <person name="Dittberner H."/>
        </authorList>
    </citation>
    <scope>NUCLEOTIDE SEQUENCE [LARGE SCALE GENOMIC DNA]</scope>
</reference>
<evidence type="ECO:0000256" key="5">
    <source>
        <dbReference type="ARBA" id="ARBA00023242"/>
    </source>
</evidence>
<sequence length="444" mass="50399">MIPDEFFSTHLKGKNEFMKLKLTSDAFDKTWEVKLNGRRFAGGWEDFSAAHSLQDDDVLNFRHDGDMFFHVTPSVDLKNISLKKTSRLRTESSSSYENTCLLAVTPSNLRVNRVNLAKHFSRTNGLNKRWCGIDLMNQSGKCWGLSLRHNNVTGQDYIRGGWRSFCRANKLKIGSLYRFKVVRNGTRPMLRLCSDIVPRGNGKAKVSANSSRKDERASMKQNKVLTVTLKPYMLKSRQLRLPKDFARENGIAKAGEITLVDKNGVKWPSYVAIASEQRGFYMAKGWISFCAANGIKMGESFTLEFVRGEDSIPMFKFCSKAKREEAPFDGTRRTVQASRDEEEDETEKPFQKRARVSADGGTSGRIGTSNKSSPEPKNLQRKRPHQPCSISDQLKKVKQSIVDTLTGVRRFRSELEIKEHNLEDALQDIDALGEKVLEINKILK</sequence>
<dbReference type="GO" id="GO:0003677">
    <property type="term" value="F:DNA binding"/>
    <property type="evidence" value="ECO:0007669"/>
    <property type="project" value="UniProtKB-KW"/>
</dbReference>
<dbReference type="Proteomes" id="UP000489600">
    <property type="component" value="Unassembled WGS sequence"/>
</dbReference>
<dbReference type="InterPro" id="IPR003340">
    <property type="entry name" value="B3_DNA-bd"/>
</dbReference>
<dbReference type="OrthoDB" id="1047351at2759"/>
<keyword evidence="5" id="KW-0539">Nucleus</keyword>
<evidence type="ECO:0000256" key="6">
    <source>
        <dbReference type="SAM" id="Coils"/>
    </source>
</evidence>
<dbReference type="EMBL" id="CABITT030000007">
    <property type="protein sequence ID" value="VVB10795.1"/>
    <property type="molecule type" value="Genomic_DNA"/>
</dbReference>
<feature type="domain" description="TF-B3" evidence="8">
    <location>
        <begin position="224"/>
        <end position="320"/>
    </location>
</feature>
<comment type="caution">
    <text evidence="9">The sequence shown here is derived from an EMBL/GenBank/DDBJ whole genome shotgun (WGS) entry which is preliminary data.</text>
</comment>
<evidence type="ECO:0000256" key="1">
    <source>
        <dbReference type="ARBA" id="ARBA00004123"/>
    </source>
</evidence>
<keyword evidence="4" id="KW-0804">Transcription</keyword>
<evidence type="ECO:0000256" key="7">
    <source>
        <dbReference type="SAM" id="MobiDB-lite"/>
    </source>
</evidence>
<dbReference type="AlphaFoldDB" id="A0A565CAV7"/>
<evidence type="ECO:0000313" key="10">
    <source>
        <dbReference type="Proteomes" id="UP000489600"/>
    </source>
</evidence>
<feature type="domain" description="TF-B3" evidence="8">
    <location>
        <begin position="99"/>
        <end position="195"/>
    </location>
</feature>
<keyword evidence="10" id="KW-1185">Reference proteome</keyword>
<evidence type="ECO:0000313" key="9">
    <source>
        <dbReference type="EMBL" id="VVB10795.1"/>
    </source>
</evidence>
<feature type="region of interest" description="Disordered" evidence="7">
    <location>
        <begin position="328"/>
        <end position="388"/>
    </location>
</feature>
<dbReference type="PANTHER" id="PTHR31674">
    <property type="entry name" value="B3 DOMAIN-CONTAINING PROTEIN REM-LIKE 3-RELATED"/>
    <property type="match status" value="1"/>
</dbReference>
<evidence type="ECO:0000256" key="2">
    <source>
        <dbReference type="ARBA" id="ARBA00023015"/>
    </source>
</evidence>
<dbReference type="PANTHER" id="PTHR31674:SF20">
    <property type="entry name" value="B3 DOMAIN-CONTAINING PROTEIN REM2-RELATED"/>
    <property type="match status" value="1"/>
</dbReference>
<evidence type="ECO:0000256" key="3">
    <source>
        <dbReference type="ARBA" id="ARBA00023125"/>
    </source>
</evidence>
<accession>A0A565CAV7</accession>
<dbReference type="Gene3D" id="2.40.330.10">
    <property type="entry name" value="DNA-binding pseudobarrel domain"/>
    <property type="match status" value="3"/>
</dbReference>
<comment type="subcellular location">
    <subcellularLocation>
        <location evidence="1">Nucleus</location>
    </subcellularLocation>
</comment>
<feature type="domain" description="TF-B3" evidence="8">
    <location>
        <begin position="1"/>
        <end position="75"/>
    </location>
</feature>
<proteinExistence type="predicted"/>
<dbReference type="PROSITE" id="PS50863">
    <property type="entry name" value="B3"/>
    <property type="match status" value="3"/>
</dbReference>
<dbReference type="InterPro" id="IPR015300">
    <property type="entry name" value="DNA-bd_pseudobarrel_sf"/>
</dbReference>
<evidence type="ECO:0000256" key="4">
    <source>
        <dbReference type="ARBA" id="ARBA00023163"/>
    </source>
</evidence>
<dbReference type="InterPro" id="IPR039218">
    <property type="entry name" value="REM_fam"/>
</dbReference>
<keyword evidence="6" id="KW-0175">Coiled coil</keyword>
<dbReference type="CDD" id="cd10017">
    <property type="entry name" value="B3_DNA"/>
    <property type="match status" value="3"/>
</dbReference>
<name>A0A565CAV7_9BRAS</name>
<feature type="coiled-coil region" evidence="6">
    <location>
        <begin position="408"/>
        <end position="435"/>
    </location>
</feature>
<dbReference type="SMART" id="SM01019">
    <property type="entry name" value="B3"/>
    <property type="match status" value="3"/>
</dbReference>
<keyword evidence="3" id="KW-0238">DNA-binding</keyword>
<keyword evidence="2" id="KW-0805">Transcription regulation</keyword>
<dbReference type="SUPFAM" id="SSF101936">
    <property type="entry name" value="DNA-binding pseudobarrel domain"/>
    <property type="match status" value="3"/>
</dbReference>
<dbReference type="Pfam" id="PF02362">
    <property type="entry name" value="B3"/>
    <property type="match status" value="3"/>
</dbReference>
<feature type="compositionally biased region" description="Polar residues" evidence="7">
    <location>
        <begin position="365"/>
        <end position="375"/>
    </location>
</feature>